<reference evidence="2 3" key="1">
    <citation type="submission" date="2024-06" db="EMBL/GenBank/DDBJ databases">
        <title>The draft genome of Grus japonensis, version 3.</title>
        <authorList>
            <person name="Nabeshima K."/>
            <person name="Suzuki S."/>
            <person name="Onuma M."/>
        </authorList>
    </citation>
    <scope>NUCLEOTIDE SEQUENCE [LARGE SCALE GENOMIC DNA]</scope>
    <source>
        <strain evidence="2 3">451A</strain>
    </source>
</reference>
<keyword evidence="3" id="KW-1185">Reference proteome</keyword>
<dbReference type="SUPFAM" id="SSF56219">
    <property type="entry name" value="DNase I-like"/>
    <property type="match status" value="1"/>
</dbReference>
<proteinExistence type="predicted"/>
<dbReference type="PANTHER" id="PTHR33395:SF22">
    <property type="entry name" value="REVERSE TRANSCRIPTASE DOMAIN-CONTAINING PROTEIN"/>
    <property type="match status" value="1"/>
</dbReference>
<evidence type="ECO:0000313" key="2">
    <source>
        <dbReference type="EMBL" id="GAB0181359.1"/>
    </source>
</evidence>
<dbReference type="AlphaFoldDB" id="A0ABC9W9B9"/>
<dbReference type="Pfam" id="PF14529">
    <property type="entry name" value="Exo_endo_phos_2"/>
    <property type="match status" value="1"/>
</dbReference>
<dbReference type="Proteomes" id="UP001623348">
    <property type="component" value="Unassembled WGS sequence"/>
</dbReference>
<gene>
    <name evidence="2" type="ORF">GRJ2_000601200</name>
</gene>
<name>A0ABC9W9B9_GRUJA</name>
<dbReference type="EMBL" id="BAAFJT010000002">
    <property type="protein sequence ID" value="GAB0181359.1"/>
    <property type="molecule type" value="Genomic_DNA"/>
</dbReference>
<dbReference type="Gene3D" id="3.60.10.10">
    <property type="entry name" value="Endonuclease/exonuclease/phosphatase"/>
    <property type="match status" value="1"/>
</dbReference>
<evidence type="ECO:0000313" key="3">
    <source>
        <dbReference type="Proteomes" id="UP001623348"/>
    </source>
</evidence>
<dbReference type="InterPro" id="IPR036691">
    <property type="entry name" value="Endo/exonu/phosph_ase_sf"/>
</dbReference>
<dbReference type="PANTHER" id="PTHR33395">
    <property type="entry name" value="TRANSCRIPTASE, PUTATIVE-RELATED-RELATED"/>
    <property type="match status" value="1"/>
</dbReference>
<protein>
    <recommendedName>
        <fullName evidence="1">Endonuclease/exonuclease/phosphatase domain-containing protein</fullName>
    </recommendedName>
</protein>
<organism evidence="2 3">
    <name type="scientific">Grus japonensis</name>
    <name type="common">Japanese crane</name>
    <name type="synonym">Red-crowned crane</name>
    <dbReference type="NCBI Taxonomy" id="30415"/>
    <lineage>
        <taxon>Eukaryota</taxon>
        <taxon>Metazoa</taxon>
        <taxon>Chordata</taxon>
        <taxon>Craniata</taxon>
        <taxon>Vertebrata</taxon>
        <taxon>Euteleostomi</taxon>
        <taxon>Archelosauria</taxon>
        <taxon>Archosauria</taxon>
        <taxon>Dinosauria</taxon>
        <taxon>Saurischia</taxon>
        <taxon>Theropoda</taxon>
        <taxon>Coelurosauria</taxon>
        <taxon>Aves</taxon>
        <taxon>Neognathae</taxon>
        <taxon>Neoaves</taxon>
        <taxon>Gruiformes</taxon>
        <taxon>Gruidae</taxon>
        <taxon>Grus</taxon>
    </lineage>
</organism>
<accession>A0ABC9W9B9</accession>
<sequence length="120" mass="13581">MGKNQGKAKKANIMVGICYRPPNQDEEVDEIFYKQLGEVLQSLGLVLMGDFNFPDVCWKYSTAERKQSRKFLECVEDNFLTQLVREPTGEVTPLDLLFANREGLVSDVMVGGCLGHMMMK</sequence>
<feature type="domain" description="Endonuclease/exonuclease/phosphatase" evidence="1">
    <location>
        <begin position="16"/>
        <end position="100"/>
    </location>
</feature>
<evidence type="ECO:0000259" key="1">
    <source>
        <dbReference type="Pfam" id="PF14529"/>
    </source>
</evidence>
<comment type="caution">
    <text evidence="2">The sequence shown here is derived from an EMBL/GenBank/DDBJ whole genome shotgun (WGS) entry which is preliminary data.</text>
</comment>
<dbReference type="InterPro" id="IPR005135">
    <property type="entry name" value="Endo/exonuclease/phosphatase"/>
</dbReference>